<dbReference type="GO" id="GO:0005829">
    <property type="term" value="C:cytosol"/>
    <property type="evidence" value="ECO:0007669"/>
    <property type="project" value="TreeGrafter"/>
</dbReference>
<keyword evidence="2" id="KW-0460">Magnesium</keyword>
<dbReference type="PANTHER" id="PTHR43434:SF25">
    <property type="entry name" value="PHOSPHOGLYCOLATE PHOSPHATASE"/>
    <property type="match status" value="1"/>
</dbReference>
<accession>A0A4Z0H4V2</accession>
<dbReference type="Proteomes" id="UP000297982">
    <property type="component" value="Unassembled WGS sequence"/>
</dbReference>
<comment type="caution">
    <text evidence="3">The sequence shown here is derived from an EMBL/GenBank/DDBJ whole genome shotgun (WGS) entry which is preliminary data.</text>
</comment>
<dbReference type="Gene3D" id="3.40.50.1000">
    <property type="entry name" value="HAD superfamily/HAD-like"/>
    <property type="match status" value="1"/>
</dbReference>
<dbReference type="AlphaFoldDB" id="A0A4Z0H4V2"/>
<dbReference type="PANTHER" id="PTHR43434">
    <property type="entry name" value="PHOSPHOGLYCOLATE PHOSPHATASE"/>
    <property type="match status" value="1"/>
</dbReference>
<dbReference type="EMBL" id="SRJC01000001">
    <property type="protein sequence ID" value="TGB04907.1"/>
    <property type="molecule type" value="Genomic_DNA"/>
</dbReference>
<reference evidence="3 4" key="1">
    <citation type="journal article" date="2003" name="Int. J. Syst. Evol. Microbiol.">
        <title>Halobacillus salinus sp. nov., isolated from a salt lake on the coast of the East Sea in Korea.</title>
        <authorList>
            <person name="Yoon J.H."/>
            <person name="Kang K.H."/>
            <person name="Park Y.H."/>
        </authorList>
    </citation>
    <scope>NUCLEOTIDE SEQUENCE [LARGE SCALE GENOMIC DNA]</scope>
    <source>
        <strain evidence="3 4">HSL-3</strain>
    </source>
</reference>
<evidence type="ECO:0000256" key="2">
    <source>
        <dbReference type="ARBA" id="ARBA00022842"/>
    </source>
</evidence>
<proteinExistence type="predicted"/>
<sequence length="204" mass="24141">MFKHIIWDFDGTLFDTYPIMARIFQSSLEEHGFHESIEEILRHMKVSMSQTEQHYKDKYSIDDAFLKAFHMKRKDIEVEESLPFKGIREICEYIYNSGRFNYLYTHRGSSSIDLLKKFDLYPFFQDFITSEHRFERKPRPDAINHLVKKHAMDTEQAIMIGDRDLDLLAGKNAGISSCYFTEETEENPHADYIITDFTSLKSII</sequence>
<dbReference type="NCBIfam" id="TIGR01549">
    <property type="entry name" value="HAD-SF-IA-v1"/>
    <property type="match status" value="1"/>
</dbReference>
<dbReference type="InterPro" id="IPR041492">
    <property type="entry name" value="HAD_2"/>
</dbReference>
<dbReference type="SFLD" id="SFLDS00003">
    <property type="entry name" value="Haloacid_Dehalogenase"/>
    <property type="match status" value="1"/>
</dbReference>
<dbReference type="GO" id="GO:0006281">
    <property type="term" value="P:DNA repair"/>
    <property type="evidence" value="ECO:0007669"/>
    <property type="project" value="TreeGrafter"/>
</dbReference>
<dbReference type="InterPro" id="IPR023214">
    <property type="entry name" value="HAD_sf"/>
</dbReference>
<dbReference type="InterPro" id="IPR023198">
    <property type="entry name" value="PGP-like_dom2"/>
</dbReference>
<evidence type="ECO:0000256" key="1">
    <source>
        <dbReference type="ARBA" id="ARBA00022801"/>
    </source>
</evidence>
<evidence type="ECO:0000313" key="4">
    <source>
        <dbReference type="Proteomes" id="UP000297982"/>
    </source>
</evidence>
<dbReference type="OrthoDB" id="9797743at2"/>
<dbReference type="Gene3D" id="1.10.150.240">
    <property type="entry name" value="Putative phosphatase, domain 2"/>
    <property type="match status" value="1"/>
</dbReference>
<dbReference type="GO" id="GO:0008967">
    <property type="term" value="F:phosphoglycolate phosphatase activity"/>
    <property type="evidence" value="ECO:0007669"/>
    <property type="project" value="TreeGrafter"/>
</dbReference>
<dbReference type="STRING" id="192814.GCA_900166575_01937"/>
<dbReference type="InterPro" id="IPR050155">
    <property type="entry name" value="HAD-like_hydrolase_sf"/>
</dbReference>
<organism evidence="3 4">
    <name type="scientific">Halobacillus salinus</name>
    <dbReference type="NCBI Taxonomy" id="192814"/>
    <lineage>
        <taxon>Bacteria</taxon>
        <taxon>Bacillati</taxon>
        <taxon>Bacillota</taxon>
        <taxon>Bacilli</taxon>
        <taxon>Bacillales</taxon>
        <taxon>Bacillaceae</taxon>
        <taxon>Halobacillus</taxon>
    </lineage>
</organism>
<dbReference type="InterPro" id="IPR006439">
    <property type="entry name" value="HAD-SF_hydro_IA"/>
</dbReference>
<protein>
    <submittedName>
        <fullName evidence="3">Phosphoglycolate phosphatase</fullName>
    </submittedName>
</protein>
<keyword evidence="4" id="KW-1185">Reference proteome</keyword>
<name>A0A4Z0H4V2_9BACI</name>
<dbReference type="InterPro" id="IPR036412">
    <property type="entry name" value="HAD-like_sf"/>
</dbReference>
<keyword evidence="1" id="KW-0378">Hydrolase</keyword>
<gene>
    <name evidence="3" type="ORF">E4663_07910</name>
</gene>
<evidence type="ECO:0000313" key="3">
    <source>
        <dbReference type="EMBL" id="TGB04907.1"/>
    </source>
</evidence>
<dbReference type="Pfam" id="PF13419">
    <property type="entry name" value="HAD_2"/>
    <property type="match status" value="1"/>
</dbReference>
<dbReference type="RefSeq" id="WP_079480291.1">
    <property type="nucleotide sequence ID" value="NZ_FVYZ01000004.1"/>
</dbReference>
<dbReference type="SUPFAM" id="SSF56784">
    <property type="entry name" value="HAD-like"/>
    <property type="match status" value="1"/>
</dbReference>
<dbReference type="SFLD" id="SFLDG01129">
    <property type="entry name" value="C1.5:_HAD__Beta-PGM__Phosphata"/>
    <property type="match status" value="1"/>
</dbReference>